<sequence length="312" mass="32025">MAVTDRAVAAAMTDAGAPVAGEVSTVAGRELVGILGRRPLIVTGMPARPLDSGSLAECAEQLRGSVDAVLSGDSGRARVQYPPSYRAALIRREGLRAWLGVNARDRNRTALHEELAALAAADVGAVHCVTGDHTALGHRADARAVFDLEGTTLVPAARSLGLLTSVAESPAAPPRDRRAARTVQKQRAGAQLCLPQYVGEVSELAEFIDETRVAGGTLPFLAGVPVVIDHDGARVLASFPGTVLPPGYLDEVLSASDPFTTGVRLAVELGTRLLAVEGVAGIVAAGGATPGSEVRYARALAAIGRELGGGAR</sequence>
<dbReference type="EMBL" id="BAAAQY010000001">
    <property type="protein sequence ID" value="GAA2223500.1"/>
    <property type="molecule type" value="Genomic_DNA"/>
</dbReference>
<dbReference type="InterPro" id="IPR029041">
    <property type="entry name" value="FAD-linked_oxidoreductase-like"/>
</dbReference>
<keyword evidence="1" id="KW-0560">Oxidoreductase</keyword>
<reference evidence="2 3" key="1">
    <citation type="journal article" date="2019" name="Int. J. Syst. Evol. Microbiol.">
        <title>The Global Catalogue of Microorganisms (GCM) 10K type strain sequencing project: providing services to taxonomists for standard genome sequencing and annotation.</title>
        <authorList>
            <consortium name="The Broad Institute Genomics Platform"/>
            <consortium name="The Broad Institute Genome Sequencing Center for Infectious Disease"/>
            <person name="Wu L."/>
            <person name="Ma J."/>
        </authorList>
    </citation>
    <scope>NUCLEOTIDE SEQUENCE [LARGE SCALE GENOMIC DNA]</scope>
    <source>
        <strain evidence="2 3">JCM 16117</strain>
    </source>
</reference>
<dbReference type="RefSeq" id="WP_259477724.1">
    <property type="nucleotide sequence ID" value="NZ_BAAAQY010000001.1"/>
</dbReference>
<dbReference type="SUPFAM" id="SSF51730">
    <property type="entry name" value="FAD-linked oxidoreductase"/>
    <property type="match status" value="1"/>
</dbReference>
<keyword evidence="3" id="KW-1185">Reference proteome</keyword>
<proteinExistence type="predicted"/>
<organism evidence="2 3">
    <name type="scientific">Herbiconiux moechotypicola</name>
    <dbReference type="NCBI Taxonomy" id="637393"/>
    <lineage>
        <taxon>Bacteria</taxon>
        <taxon>Bacillati</taxon>
        <taxon>Actinomycetota</taxon>
        <taxon>Actinomycetes</taxon>
        <taxon>Micrococcales</taxon>
        <taxon>Microbacteriaceae</taxon>
        <taxon>Herbiconiux</taxon>
    </lineage>
</organism>
<evidence type="ECO:0000313" key="2">
    <source>
        <dbReference type="EMBL" id="GAA2223500.1"/>
    </source>
</evidence>
<gene>
    <name evidence="2" type="ORF">GCM10009851_03370</name>
</gene>
<protein>
    <submittedName>
        <fullName evidence="2">Methylenetetrahydrofolate reductase C-terminal domain-containing protein</fullName>
    </submittedName>
</protein>
<evidence type="ECO:0000313" key="3">
    <source>
        <dbReference type="Proteomes" id="UP001500929"/>
    </source>
</evidence>
<dbReference type="Proteomes" id="UP001500929">
    <property type="component" value="Unassembled WGS sequence"/>
</dbReference>
<accession>A0ABN3D7Y4</accession>
<dbReference type="Gene3D" id="3.20.20.220">
    <property type="match status" value="1"/>
</dbReference>
<name>A0ABN3D7Y4_9MICO</name>
<comment type="caution">
    <text evidence="2">The sequence shown here is derived from an EMBL/GenBank/DDBJ whole genome shotgun (WGS) entry which is preliminary data.</text>
</comment>
<evidence type="ECO:0000256" key="1">
    <source>
        <dbReference type="ARBA" id="ARBA00023002"/>
    </source>
</evidence>